<organism evidence="3 4">
    <name type="scientific">Rozella allomycis (strain CSF55)</name>
    <dbReference type="NCBI Taxonomy" id="988480"/>
    <lineage>
        <taxon>Eukaryota</taxon>
        <taxon>Fungi</taxon>
        <taxon>Fungi incertae sedis</taxon>
        <taxon>Cryptomycota</taxon>
        <taxon>Cryptomycota incertae sedis</taxon>
        <taxon>Rozella</taxon>
    </lineage>
</organism>
<evidence type="ECO:0000256" key="2">
    <source>
        <dbReference type="SAM" id="SignalP"/>
    </source>
</evidence>
<keyword evidence="4" id="KW-1185">Reference proteome</keyword>
<keyword evidence="2" id="KW-0732">Signal</keyword>
<feature type="compositionally biased region" description="Basic residues" evidence="1">
    <location>
        <begin position="574"/>
        <end position="587"/>
    </location>
</feature>
<evidence type="ECO:0000313" key="3">
    <source>
        <dbReference type="EMBL" id="EPZ31564.1"/>
    </source>
</evidence>
<feature type="signal peptide" evidence="2">
    <location>
        <begin position="1"/>
        <end position="17"/>
    </location>
</feature>
<sequence length="1007" mass="116329">MLTIILIFSLISSKIYAESPNPLRLIGHPVEVNVGENVGDFSKYLQVTTLKLKRKKSDIKDLSTKLYFSKKNGQSLDYVGGVVTLGDTKDLERVIESYYDLVVYSKNAFWTCYGSLAAISNRFDSLITLVQKVKKEDSWMFHTVDVNGKSMIDYLFELNRIDMIQFLLSIKFITLNTITSRGIDVMNYVHDYGLSDLLLINPNTKSQTMDLVIGKNGCEKRVLALPGFLIEIIRANNVEGFKEVIAIMIDFTTDMIMIHAIYHYVIINSLPEFFKAMYEIFPVDSNILEYHVKEVNECLSYPMMLFNNPNIELDFVSILLDYFPDAFFKRSSKGRNFLYLAITGNSNEMVSLVLSKLPKSKYPLLRTITFGETLFEYSLRNCVDCVVTLIESGLYPLDYKYGMKNSVIEHILFSKHADLLLRLDKTSVIKALKGKFLFNHSPLNILVSSNPIVDEKLYEFIINNCPDALTRVNFFGETFEQFLKRHTPALDDWKNFHENRENQKLKELQDSLFDSIEPSHSKKKKSKKSRVDKITEQLENFELKEDDKENNPIPLKDNETSVDIESKSINRNVKSNRNKTKHNKNKKINPNATSKTKMINTDEKHAEQTKVTPKTQKLSKLEPLDVIYQLKRSELNVETISSLLNRLSSYLDSDEIIPLIFAKENGFELMHRLVNEFESNELISLNKDQVEDFCKKKLKEGNSLIISNCLSFLAELELSLDEIKEYLSIISLLRSFDYVLFDHPGLFKLNEKYKGLVRNLQLPDEISEPKKKIIQDLEFDDFSHPICQMIMSSEDFDSYNDVYSDISDEDSIDIILNSEIPASAHAEPIFPKVQYVQPSDFENIQSISPHDFMNILSECGNRISLFELSRTLLQNSNIIPESVLESLMIFTLWQTNLEHVHSFTRLVLSLADEFNLTLQTLINHLFELPKIYFNEARFNQFIALKYYNAYRIMNSFYKHNIINAQFIIEQLLLLKNQSSYNEISATAYRILSDGIIFPPNVQISELN</sequence>
<reference evidence="3 4" key="1">
    <citation type="journal article" date="2013" name="Curr. Biol.">
        <title>Shared signatures of parasitism and phylogenomics unite Cryptomycota and microsporidia.</title>
        <authorList>
            <person name="James T.Y."/>
            <person name="Pelin A."/>
            <person name="Bonen L."/>
            <person name="Ahrendt S."/>
            <person name="Sain D."/>
            <person name="Corradi N."/>
            <person name="Stajich J.E."/>
        </authorList>
    </citation>
    <scope>NUCLEOTIDE SEQUENCE [LARGE SCALE GENOMIC DNA]</scope>
    <source>
        <strain evidence="3 4">CSF55</strain>
    </source>
</reference>
<evidence type="ECO:0000256" key="1">
    <source>
        <dbReference type="SAM" id="MobiDB-lite"/>
    </source>
</evidence>
<feature type="region of interest" description="Disordered" evidence="1">
    <location>
        <begin position="542"/>
        <end position="592"/>
    </location>
</feature>
<dbReference type="HOGENOM" id="CLU_298455_0_0_1"/>
<gene>
    <name evidence="3" type="ORF">O9G_000040</name>
</gene>
<dbReference type="Proteomes" id="UP000030755">
    <property type="component" value="Unassembled WGS sequence"/>
</dbReference>
<feature type="chain" id="PRO_5001704723" evidence="2">
    <location>
        <begin position="18"/>
        <end position="1007"/>
    </location>
</feature>
<proteinExistence type="predicted"/>
<evidence type="ECO:0000313" key="4">
    <source>
        <dbReference type="Proteomes" id="UP000030755"/>
    </source>
</evidence>
<accession>A0A075ANU4</accession>
<name>A0A075ANU4_ROZAC</name>
<feature type="compositionally biased region" description="Basic and acidic residues" evidence="1">
    <location>
        <begin position="542"/>
        <end position="568"/>
    </location>
</feature>
<dbReference type="AlphaFoldDB" id="A0A075ANU4"/>
<protein>
    <submittedName>
        <fullName evidence="3">Uncharacterized protein</fullName>
    </submittedName>
</protein>
<dbReference type="EMBL" id="KE561209">
    <property type="protein sequence ID" value="EPZ31564.1"/>
    <property type="molecule type" value="Genomic_DNA"/>
</dbReference>